<gene>
    <name evidence="15" type="ORF">Syun_016220</name>
</gene>
<evidence type="ECO:0000256" key="11">
    <source>
        <dbReference type="ARBA" id="ARBA00023180"/>
    </source>
</evidence>
<feature type="transmembrane region" description="Helical" evidence="12">
    <location>
        <begin position="923"/>
        <end position="947"/>
    </location>
</feature>
<dbReference type="SMART" id="SM00365">
    <property type="entry name" value="LRR_SD22"/>
    <property type="match status" value="5"/>
</dbReference>
<evidence type="ECO:0000313" key="15">
    <source>
        <dbReference type="EMBL" id="KAK9127423.1"/>
    </source>
</evidence>
<dbReference type="Gene3D" id="3.80.10.10">
    <property type="entry name" value="Ribonuclease Inhibitor"/>
    <property type="match status" value="4"/>
</dbReference>
<dbReference type="PROSITE" id="PS51450">
    <property type="entry name" value="LRR"/>
    <property type="match status" value="3"/>
</dbReference>
<evidence type="ECO:0000256" key="13">
    <source>
        <dbReference type="SAM" id="SignalP"/>
    </source>
</evidence>
<evidence type="ECO:0000256" key="10">
    <source>
        <dbReference type="ARBA" id="ARBA00023170"/>
    </source>
</evidence>
<dbReference type="PANTHER" id="PTHR48052:SF8">
    <property type="entry name" value="LRR RECEPTOR-LIKE SERINE_THREONINE-PROTEIN KINASE FLS2"/>
    <property type="match status" value="1"/>
</dbReference>
<comment type="subcellular location">
    <subcellularLocation>
        <location evidence="1">Cell membrane</location>
        <topology evidence="1">Single-pass type I membrane protein</topology>
    </subcellularLocation>
</comment>
<accession>A0AAP0J4S4</accession>
<keyword evidence="7" id="KW-0677">Repeat</keyword>
<dbReference type="Pfam" id="PF13855">
    <property type="entry name" value="LRR_8"/>
    <property type="match status" value="1"/>
</dbReference>
<comment type="caution">
    <text evidence="15">The sequence shown here is derived from an EMBL/GenBank/DDBJ whole genome shotgun (WGS) entry which is preliminary data.</text>
</comment>
<feature type="domain" description="Leucine-rich repeat-containing N-terminal plant-type" evidence="14">
    <location>
        <begin position="44"/>
        <end position="81"/>
    </location>
</feature>
<dbReference type="SMART" id="SM00369">
    <property type="entry name" value="LRR_TYP"/>
    <property type="match status" value="9"/>
</dbReference>
<dbReference type="Pfam" id="PF08263">
    <property type="entry name" value="LRRNT_2"/>
    <property type="match status" value="1"/>
</dbReference>
<evidence type="ECO:0000256" key="9">
    <source>
        <dbReference type="ARBA" id="ARBA00023136"/>
    </source>
</evidence>
<dbReference type="Proteomes" id="UP001420932">
    <property type="component" value="Unassembled WGS sequence"/>
</dbReference>
<dbReference type="Pfam" id="PF00560">
    <property type="entry name" value="LRR_1"/>
    <property type="match status" value="9"/>
</dbReference>
<evidence type="ECO:0000256" key="12">
    <source>
        <dbReference type="SAM" id="Phobius"/>
    </source>
</evidence>
<evidence type="ECO:0000256" key="6">
    <source>
        <dbReference type="ARBA" id="ARBA00022729"/>
    </source>
</evidence>
<comment type="similarity">
    <text evidence="2">Belongs to the RLP family.</text>
</comment>
<dbReference type="AlphaFoldDB" id="A0AAP0J4S4"/>
<keyword evidence="11" id="KW-0325">Glycoprotein</keyword>
<keyword evidence="6 13" id="KW-0732">Signal</keyword>
<keyword evidence="8 12" id="KW-1133">Transmembrane helix</keyword>
<dbReference type="GO" id="GO:0005886">
    <property type="term" value="C:plasma membrane"/>
    <property type="evidence" value="ECO:0007669"/>
    <property type="project" value="UniProtKB-SubCell"/>
</dbReference>
<keyword evidence="16" id="KW-1185">Reference proteome</keyword>
<dbReference type="FunFam" id="3.80.10.10:FF:000213">
    <property type="entry name" value="Tyrosine-sulfated glycopeptide receptor 1"/>
    <property type="match status" value="1"/>
</dbReference>
<dbReference type="InterPro" id="IPR032675">
    <property type="entry name" value="LRR_dom_sf"/>
</dbReference>
<evidence type="ECO:0000256" key="1">
    <source>
        <dbReference type="ARBA" id="ARBA00004251"/>
    </source>
</evidence>
<dbReference type="PANTHER" id="PTHR48052">
    <property type="entry name" value="UNNAMED PRODUCT"/>
    <property type="match status" value="1"/>
</dbReference>
<sequence length="987" mass="109349">MAIPSIQSAILLSFLVLFLGPNLQTAKLCSCSDDHKVGNCHSIERLALLDFKKGVEDPSNRLSSWRLENEDCCKWHGVGCNNVTGYVEELDLNTIKNTTQAAELSGGISPALAQLKHLKYLDLSHNAFGGIPNQFIGSVKELRYLDLSWNYFDGRISQQLGNLSHLHHLDLSYSRVSIQELQFLSHLTSLEYLGLSGSDLSETGESLQYINRLHSLSELHLSFCKLSSFPLMTNFTTTLSVLDLSGNNFGGFFFKAILNFIALQSLDLSATEIQGPIPKAIAQKTSLRTLRLGGNDLTGHIPDVLANFTSLECLGLHDNHLEGPIPLSFGAFCKLKELSLARNNISGEITEFVNGLSSCRPNSLLEILDLGDTKLTGNIPYSIGNLKSLRRLYLYQTSMNGTIPKSLGQLSELEALDLSLNAWDGELTEDHFANLANLIDLHISFDEKPPEPLFFNLSSNWVCPFTELFHLDLTNCQLGPPFPSWLRNLNRLGDIVLENVGISDKIPNWFPKIYPSLRVLDLSNNQISGKVPLELRNGLKSTEMGMLNLRGNLFSGTIPLNINETMPNLEFLTLSNNLIEGSIPSSICNLNRLRAVSLSSNNLSGELPQECWKDLQFLEIIHLSNNHLSGKVPISIWSTPQLSILSLSENGFSGNLPPNLKTVGPLRVIDLGENSLSGNLPMWMGKRLPQLEILRLRSNSFSGFIHEHHCLLHSLRILDLAHNGLSGTIPHCFGNFSGMATVDPTDPFFISMVSIEGIDLRRSSEDFEDQVNVWITKGIEREYNGTLEFLKCIDLSHNAFSGEIPREITGLLGLSILNLSMNQLTGRIPEKIGSMQRLEVLDLSRNQLSGSIPPSISALNSLNHLNLSSNNLSGRIPSGNQLQTLPDPSIYAGNPGLCGAPLKDCATHPDIHRLNHEEDKEDWLPFFISMSIGFVVGFWSVCGSLLLNKSWRYAFFRFIDDMTIIPVCVAVKARSFRLGRNHNAQHA</sequence>
<evidence type="ECO:0000256" key="8">
    <source>
        <dbReference type="ARBA" id="ARBA00022989"/>
    </source>
</evidence>
<evidence type="ECO:0000256" key="3">
    <source>
        <dbReference type="ARBA" id="ARBA00022475"/>
    </source>
</evidence>
<evidence type="ECO:0000256" key="2">
    <source>
        <dbReference type="ARBA" id="ARBA00009592"/>
    </source>
</evidence>
<evidence type="ECO:0000259" key="14">
    <source>
        <dbReference type="Pfam" id="PF08263"/>
    </source>
</evidence>
<keyword evidence="3" id="KW-1003">Cell membrane</keyword>
<feature type="chain" id="PRO_5042889429" description="Leucine-rich repeat-containing N-terminal plant-type domain-containing protein" evidence="13">
    <location>
        <begin position="26"/>
        <end position="987"/>
    </location>
</feature>
<dbReference type="Pfam" id="PF13516">
    <property type="entry name" value="LRR_6"/>
    <property type="match status" value="1"/>
</dbReference>
<dbReference type="InterPro" id="IPR001611">
    <property type="entry name" value="Leu-rich_rpt"/>
</dbReference>
<keyword evidence="10" id="KW-0675">Receptor</keyword>
<dbReference type="SUPFAM" id="SSF52058">
    <property type="entry name" value="L domain-like"/>
    <property type="match status" value="2"/>
</dbReference>
<reference evidence="15 16" key="1">
    <citation type="submission" date="2024-01" db="EMBL/GenBank/DDBJ databases">
        <title>Genome assemblies of Stephania.</title>
        <authorList>
            <person name="Yang L."/>
        </authorList>
    </citation>
    <scope>NUCLEOTIDE SEQUENCE [LARGE SCALE GENOMIC DNA]</scope>
    <source>
        <strain evidence="15">YNDBR</strain>
        <tissue evidence="15">Leaf</tissue>
    </source>
</reference>
<proteinExistence type="inferred from homology"/>
<keyword evidence="5 12" id="KW-0812">Transmembrane</keyword>
<dbReference type="EMBL" id="JBBNAF010000007">
    <property type="protein sequence ID" value="KAK9127423.1"/>
    <property type="molecule type" value="Genomic_DNA"/>
</dbReference>
<keyword evidence="4" id="KW-0433">Leucine-rich repeat</keyword>
<dbReference type="InterPro" id="IPR003591">
    <property type="entry name" value="Leu-rich_rpt_typical-subtyp"/>
</dbReference>
<dbReference type="InterPro" id="IPR013210">
    <property type="entry name" value="LRR_N_plant-typ"/>
</dbReference>
<name>A0AAP0J4S4_9MAGN</name>
<organism evidence="15 16">
    <name type="scientific">Stephania yunnanensis</name>
    <dbReference type="NCBI Taxonomy" id="152371"/>
    <lineage>
        <taxon>Eukaryota</taxon>
        <taxon>Viridiplantae</taxon>
        <taxon>Streptophyta</taxon>
        <taxon>Embryophyta</taxon>
        <taxon>Tracheophyta</taxon>
        <taxon>Spermatophyta</taxon>
        <taxon>Magnoliopsida</taxon>
        <taxon>Ranunculales</taxon>
        <taxon>Menispermaceae</taxon>
        <taxon>Menispermoideae</taxon>
        <taxon>Cissampelideae</taxon>
        <taxon>Stephania</taxon>
    </lineage>
</organism>
<keyword evidence="9 12" id="KW-0472">Membrane</keyword>
<dbReference type="PRINTS" id="PR00019">
    <property type="entry name" value="LEURICHRPT"/>
</dbReference>
<evidence type="ECO:0000256" key="5">
    <source>
        <dbReference type="ARBA" id="ARBA00022692"/>
    </source>
</evidence>
<protein>
    <recommendedName>
        <fullName evidence="14">Leucine-rich repeat-containing N-terminal plant-type domain-containing protein</fullName>
    </recommendedName>
</protein>
<evidence type="ECO:0000256" key="7">
    <source>
        <dbReference type="ARBA" id="ARBA00022737"/>
    </source>
</evidence>
<evidence type="ECO:0000256" key="4">
    <source>
        <dbReference type="ARBA" id="ARBA00022614"/>
    </source>
</evidence>
<dbReference type="SUPFAM" id="SSF52047">
    <property type="entry name" value="RNI-like"/>
    <property type="match status" value="1"/>
</dbReference>
<evidence type="ECO:0000313" key="16">
    <source>
        <dbReference type="Proteomes" id="UP001420932"/>
    </source>
</evidence>
<feature type="signal peptide" evidence="13">
    <location>
        <begin position="1"/>
        <end position="25"/>
    </location>
</feature>
<dbReference type="FunFam" id="3.80.10.10:FF:000095">
    <property type="entry name" value="LRR receptor-like serine/threonine-protein kinase GSO1"/>
    <property type="match status" value="2"/>
</dbReference>